<comment type="caution">
    <text evidence="1">The sequence shown here is derived from an EMBL/GenBank/DDBJ whole genome shotgun (WGS) entry which is preliminary data.</text>
</comment>
<organism evidence="1 2">
    <name type="scientific">Donghicola tyrosinivorans</name>
    <dbReference type="NCBI Taxonomy" id="1652492"/>
    <lineage>
        <taxon>Bacteria</taxon>
        <taxon>Pseudomonadati</taxon>
        <taxon>Pseudomonadota</taxon>
        <taxon>Alphaproteobacteria</taxon>
        <taxon>Rhodobacterales</taxon>
        <taxon>Roseobacteraceae</taxon>
        <taxon>Donghicola</taxon>
    </lineage>
</organism>
<dbReference type="InterPro" id="IPR054197">
    <property type="entry name" value="DUF6902"/>
</dbReference>
<evidence type="ECO:0000313" key="1">
    <source>
        <dbReference type="EMBL" id="PRY94260.1"/>
    </source>
</evidence>
<dbReference type="EMBL" id="PVTQ01000001">
    <property type="protein sequence ID" value="PRY94260.1"/>
    <property type="molecule type" value="Genomic_DNA"/>
</dbReference>
<dbReference type="Pfam" id="PF21843">
    <property type="entry name" value="DUF6902"/>
    <property type="match status" value="1"/>
</dbReference>
<dbReference type="AlphaFoldDB" id="A0A2T0X5M4"/>
<evidence type="ECO:0000313" key="2">
    <source>
        <dbReference type="Proteomes" id="UP000238392"/>
    </source>
</evidence>
<name>A0A2T0X5M4_9RHOB</name>
<gene>
    <name evidence="1" type="ORF">CLV74_101396</name>
</gene>
<proteinExistence type="predicted"/>
<accession>A0A2T0X5M4</accession>
<reference evidence="1 2" key="1">
    <citation type="submission" date="2018-03" db="EMBL/GenBank/DDBJ databases">
        <title>Genomic Encyclopedia of Archaeal and Bacterial Type Strains, Phase II (KMG-II): from individual species to whole genera.</title>
        <authorList>
            <person name="Goeker M."/>
        </authorList>
    </citation>
    <scope>NUCLEOTIDE SEQUENCE [LARGE SCALE GENOMIC DNA]</scope>
    <source>
        <strain evidence="1 2">DSM 100212</strain>
    </source>
</reference>
<dbReference type="Proteomes" id="UP000238392">
    <property type="component" value="Unassembled WGS sequence"/>
</dbReference>
<sequence>MRASQRVQAISPKSASSNVVYFFAPRGGVSRLTGFLETMLRDRHSVGSQQWLTESSFLMQMLETSQQHNVISDDGIFTSYYQSLAGRLQLNPQAYKDYLSLALSFEELTGADAEADGMMNWILSRDLPTGEMNDIDRLEASWLMARRGRRALPYSAEKEMQNRVQNYIARADLFAQSPRGRELFRALGYLTDFGRLPVILPGAVRYSLRNAGFYALLSGDIETLALICVAHRFVRLAPPQEWEALVTAYLDALTVTDEPQPHDADCFEGFVAANWMLSAAGRPAFARVSDQTGAWFICDTPPLNALPQIEAALAEISTKRSGEWADMQAMLFGHLGEEETRLLLRTSRTAGFEAFFEVFARPFEQF</sequence>
<keyword evidence="2" id="KW-1185">Reference proteome</keyword>
<protein>
    <submittedName>
        <fullName evidence="1">Uncharacterized protein</fullName>
    </submittedName>
</protein>